<gene>
    <name evidence="1" type="ORF">HO133_008821</name>
</gene>
<dbReference type="RefSeq" id="XP_037155685.1">
    <property type="nucleotide sequence ID" value="XM_037299684.1"/>
</dbReference>
<comment type="caution">
    <text evidence="1">The sequence shown here is derived from an EMBL/GenBank/DDBJ whole genome shotgun (WGS) entry which is preliminary data.</text>
</comment>
<name>A0A8H6FG77_9LECA</name>
<dbReference type="AlphaFoldDB" id="A0A8H6FG77"/>
<evidence type="ECO:0000313" key="2">
    <source>
        <dbReference type="Proteomes" id="UP000593566"/>
    </source>
</evidence>
<protein>
    <submittedName>
        <fullName evidence="1">Uncharacterized protein</fullName>
    </submittedName>
</protein>
<dbReference type="GeneID" id="59337216"/>
<evidence type="ECO:0000313" key="1">
    <source>
        <dbReference type="EMBL" id="KAF6227377.1"/>
    </source>
</evidence>
<keyword evidence="2" id="KW-1185">Reference proteome</keyword>
<sequence>MEASNKAGSNMPAMIRNVKAAQRDAFLKGLHELLRLLRQHAQMRDNPHDGRTPKPLFFTWEFVQRTCGNLSQVPVDKLEANDRDALEKYSDCVGRAIMAEIVITEKTPMAAIMRGGELNFGYVARKAAKAAAVAGGGEEGKRHV</sequence>
<proteinExistence type="predicted"/>
<organism evidence="1 2">
    <name type="scientific">Letharia lupina</name>
    <dbReference type="NCBI Taxonomy" id="560253"/>
    <lineage>
        <taxon>Eukaryota</taxon>
        <taxon>Fungi</taxon>
        <taxon>Dikarya</taxon>
        <taxon>Ascomycota</taxon>
        <taxon>Pezizomycotina</taxon>
        <taxon>Lecanoromycetes</taxon>
        <taxon>OSLEUM clade</taxon>
        <taxon>Lecanoromycetidae</taxon>
        <taxon>Lecanorales</taxon>
        <taxon>Lecanorineae</taxon>
        <taxon>Parmeliaceae</taxon>
        <taxon>Letharia</taxon>
    </lineage>
</organism>
<reference evidence="1 2" key="1">
    <citation type="journal article" date="2020" name="Genomics">
        <title>Complete, high-quality genomes from long-read metagenomic sequencing of two wolf lichen thalli reveals enigmatic genome architecture.</title>
        <authorList>
            <person name="McKenzie S.K."/>
            <person name="Walston R.F."/>
            <person name="Allen J.L."/>
        </authorList>
    </citation>
    <scope>NUCLEOTIDE SEQUENCE [LARGE SCALE GENOMIC DNA]</scope>
    <source>
        <strain evidence="1">WasteWater1</strain>
    </source>
</reference>
<dbReference type="Proteomes" id="UP000593566">
    <property type="component" value="Unassembled WGS sequence"/>
</dbReference>
<dbReference type="EMBL" id="JACCJB010000005">
    <property type="protein sequence ID" value="KAF6227377.1"/>
    <property type="molecule type" value="Genomic_DNA"/>
</dbReference>
<accession>A0A8H6FG77</accession>